<sequence>MGDVGQMLDLKEELTLMASSCIKGEAVLSRRGIGGLALVGGVVVLAGCDSGSADDGAMSRSSASQAGASVEPTPVEWRPASEVPAVPDLPSRGVRPTSPKGKPLQMYGLTLTVPEGAASQEWTDAYGALETTIWPDGAGTEIPRILVTYADDAGRSLNAEGFAQETLLMSPTRENTYVARTAETWPIGDEEVEAFIISWTHSDGGSAGATPKTVDQVCFYVSDGSAGFWRIIAIAEPGKLAQGTPLWDIVFSAIAAKN</sequence>
<evidence type="ECO:0000256" key="1">
    <source>
        <dbReference type="SAM" id="MobiDB-lite"/>
    </source>
</evidence>
<dbReference type="Proteomes" id="UP000184390">
    <property type="component" value="Unassembled WGS sequence"/>
</dbReference>
<reference evidence="2 3" key="1">
    <citation type="submission" date="2016-11" db="EMBL/GenBank/DDBJ databases">
        <authorList>
            <person name="Varghese N."/>
            <person name="Submissions S."/>
        </authorList>
    </citation>
    <scope>NUCLEOTIDE SEQUENCE [LARGE SCALE GENOMIC DNA]</scope>
    <source>
        <strain evidence="2 3">PA</strain>
    </source>
</reference>
<evidence type="ECO:0000313" key="3">
    <source>
        <dbReference type="Proteomes" id="UP000184390"/>
    </source>
</evidence>
<accession>A0ABY1I244</accession>
<proteinExistence type="predicted"/>
<keyword evidence="3" id="KW-1185">Reference proteome</keyword>
<gene>
    <name evidence="2" type="ORF">SAMN05216246_102223</name>
</gene>
<protein>
    <recommendedName>
        <fullName evidence="4">Lipoprotein LpqN</fullName>
    </recommendedName>
</protein>
<evidence type="ECO:0008006" key="4">
    <source>
        <dbReference type="Google" id="ProtNLM"/>
    </source>
</evidence>
<organism evidence="2 3">
    <name type="scientific">Actinomyces denticolens</name>
    <dbReference type="NCBI Taxonomy" id="52767"/>
    <lineage>
        <taxon>Bacteria</taxon>
        <taxon>Bacillati</taxon>
        <taxon>Actinomycetota</taxon>
        <taxon>Actinomycetes</taxon>
        <taxon>Actinomycetales</taxon>
        <taxon>Actinomycetaceae</taxon>
        <taxon>Actinomyces</taxon>
    </lineage>
</organism>
<feature type="region of interest" description="Disordered" evidence="1">
    <location>
        <begin position="54"/>
        <end position="101"/>
    </location>
</feature>
<dbReference type="EMBL" id="FQYL01000002">
    <property type="protein sequence ID" value="SHI47907.1"/>
    <property type="molecule type" value="Genomic_DNA"/>
</dbReference>
<evidence type="ECO:0000313" key="2">
    <source>
        <dbReference type="EMBL" id="SHI47907.1"/>
    </source>
</evidence>
<name>A0ABY1I244_9ACTO</name>
<comment type="caution">
    <text evidence="2">The sequence shown here is derived from an EMBL/GenBank/DDBJ whole genome shotgun (WGS) entry which is preliminary data.</text>
</comment>